<sequence>MYVKGLLTTAGRKSIRSIASSAGMSSAEQNLHHFITNSTWDWKEVRRELARYADNAVAPVAWVVDPLVIQKAGEHSVGVRRTFVPGLGKTVQRQYVLGVWIASEKASVPVEWHMVLPDKWTSSESRRKVGTPGKACPSRSDCLREAIEELSRWGLRQRPVVMDAREVDPLPLIGKLAASSVPFLLRIREDTRLADLESGRLMAAAQLAELHKGASRPLLPAGSGAPRTPVCGLGLRVGAAGPVRTGPLLMAAQWTADPRAATMIWLTNMVDTPIPMLLGLGRALHWVRADRETCSRVGMRDFEGRSFPGWHRHMTLVSVAHTIAVLTRTGQQRQQWTRRTEARLGQLVH</sequence>
<evidence type="ECO:0000259" key="1">
    <source>
        <dbReference type="Pfam" id="PF13546"/>
    </source>
</evidence>
<dbReference type="PANTHER" id="PTHR33627:SF1">
    <property type="entry name" value="TRANSPOSASE"/>
    <property type="match status" value="1"/>
</dbReference>
<dbReference type="KEGG" id="tfu:Tfu_2824"/>
<reference evidence="2" key="1">
    <citation type="submission" date="2005-07" db="EMBL/GenBank/DDBJ databases">
        <title>Complete sequence of Thermobifida fusca YX.</title>
        <authorList>
            <consortium name="US DOE Joint Genome Institute"/>
            <person name="Copeland A."/>
            <person name="Lucas S."/>
            <person name="Lapidus A."/>
            <person name="Barry K."/>
            <person name="Detter J.C."/>
            <person name="Glavina T."/>
            <person name="Hammon N."/>
            <person name="Israni S."/>
            <person name="Pitluck S."/>
            <person name="Di Bartolo G."/>
            <person name="Chain P."/>
            <person name="Schmutz J."/>
            <person name="Larimer F."/>
            <person name="Land M."/>
            <person name="Lykidis A."/>
            <person name="Richardson P."/>
        </authorList>
    </citation>
    <scope>NUCLEOTIDE SEQUENCE</scope>
    <source>
        <strain evidence="2">YX</strain>
    </source>
</reference>
<dbReference type="HOGENOM" id="CLU_033141_3_1_11"/>
<organism evidence="2">
    <name type="scientific">Thermobifida fusca (strain YX)</name>
    <dbReference type="NCBI Taxonomy" id="269800"/>
    <lineage>
        <taxon>Bacteria</taxon>
        <taxon>Bacillati</taxon>
        <taxon>Actinomycetota</taxon>
        <taxon>Actinomycetes</taxon>
        <taxon>Streptosporangiales</taxon>
        <taxon>Nocardiopsidaceae</taxon>
        <taxon>Thermobifida</taxon>
    </lineage>
</organism>
<accession>Q47L15</accession>
<dbReference type="Pfam" id="PF13546">
    <property type="entry name" value="DDE_5"/>
    <property type="match status" value="1"/>
</dbReference>
<dbReference type="PANTHER" id="PTHR33627">
    <property type="entry name" value="TRANSPOSASE"/>
    <property type="match status" value="1"/>
</dbReference>
<gene>
    <name evidence="2" type="ordered locus">Tfu_2824</name>
</gene>
<proteinExistence type="predicted"/>
<name>Q47L15_THEFY</name>
<dbReference type="InterPro" id="IPR038721">
    <property type="entry name" value="IS701-like_DDE_dom"/>
</dbReference>
<protein>
    <recommendedName>
        <fullName evidence="1">Transposase IS701-like DDE domain-containing protein</fullName>
    </recommendedName>
</protein>
<dbReference type="AlphaFoldDB" id="Q47L15"/>
<feature type="domain" description="Transposase IS701-like DDE" evidence="1">
    <location>
        <begin position="2"/>
        <end position="193"/>
    </location>
</feature>
<dbReference type="eggNOG" id="COG5659">
    <property type="taxonomic scope" value="Bacteria"/>
</dbReference>
<dbReference type="STRING" id="269800.Tfu_2824"/>
<evidence type="ECO:0000313" key="2">
    <source>
        <dbReference type="EMBL" id="AAZ56857.1"/>
    </source>
</evidence>
<dbReference type="InterPro" id="IPR039365">
    <property type="entry name" value="IS701-like"/>
</dbReference>
<dbReference type="EMBL" id="CP000088">
    <property type="protein sequence ID" value="AAZ56857.1"/>
    <property type="molecule type" value="Genomic_DNA"/>
</dbReference>